<comment type="caution">
    <text evidence="1">The sequence shown here is derived from an EMBL/GenBank/DDBJ whole genome shotgun (WGS) entry which is preliminary data.</text>
</comment>
<proteinExistence type="predicted"/>
<evidence type="ECO:0000313" key="1">
    <source>
        <dbReference type="EMBL" id="KKW12955.1"/>
    </source>
</evidence>
<reference evidence="1 2" key="1">
    <citation type="journal article" date="2015" name="Nature">
        <title>rRNA introns, odd ribosomes, and small enigmatic genomes across a large radiation of phyla.</title>
        <authorList>
            <person name="Brown C.T."/>
            <person name="Hug L.A."/>
            <person name="Thomas B.C."/>
            <person name="Sharon I."/>
            <person name="Castelle C.J."/>
            <person name="Singh A."/>
            <person name="Wilkins M.J."/>
            <person name="Williams K.H."/>
            <person name="Banfield J.F."/>
        </authorList>
    </citation>
    <scope>NUCLEOTIDE SEQUENCE [LARGE SCALE GENOMIC DNA]</scope>
</reference>
<dbReference type="Proteomes" id="UP000034588">
    <property type="component" value="Unassembled WGS sequence"/>
</dbReference>
<gene>
    <name evidence="1" type="ORF">UY48_C0006G0008</name>
</gene>
<accession>A0A0G1W2Y8</accession>
<dbReference type="EMBL" id="LCQD01000006">
    <property type="protein sequence ID" value="KKW12955.1"/>
    <property type="molecule type" value="Genomic_DNA"/>
</dbReference>
<evidence type="ECO:0000313" key="2">
    <source>
        <dbReference type="Proteomes" id="UP000034588"/>
    </source>
</evidence>
<organism evidence="1 2">
    <name type="scientific">Candidatus Gottesmanbacteria bacterium GW2011_GWB1_49_7</name>
    <dbReference type="NCBI Taxonomy" id="1618448"/>
    <lineage>
        <taxon>Bacteria</taxon>
        <taxon>Candidatus Gottesmaniibacteriota</taxon>
    </lineage>
</organism>
<dbReference type="AlphaFoldDB" id="A0A0G1W2Y8"/>
<protein>
    <submittedName>
        <fullName evidence="1">Uncharacterized protein</fullName>
    </submittedName>
</protein>
<name>A0A0G1W2Y8_9BACT</name>
<sequence>MTPEDRDRLIEAGEELKRQRTLETCLRTIVMFQGREWAPGCLMKSRYFIVNVPKDWAGIDNPFDRAQHYINSPHRFPLFYEMHMEWGRFDSARVTTVLPDLGDDAVEIT</sequence>